<dbReference type="InterPro" id="IPR041121">
    <property type="entry name" value="SDH_C"/>
</dbReference>
<comment type="catalytic activity">
    <reaction evidence="7">
        <text>shikimate + NAD(+) = 3-dehydroshikimate + NADH + H(+)</text>
        <dbReference type="Rhea" id="RHEA:17741"/>
        <dbReference type="ChEBI" id="CHEBI:15378"/>
        <dbReference type="ChEBI" id="CHEBI:16630"/>
        <dbReference type="ChEBI" id="CHEBI:36208"/>
        <dbReference type="ChEBI" id="CHEBI:57540"/>
        <dbReference type="ChEBI" id="CHEBI:57945"/>
    </reaction>
</comment>
<dbReference type="NCBIfam" id="NF009390">
    <property type="entry name" value="PRK12749.1"/>
    <property type="match status" value="1"/>
</dbReference>
<evidence type="ECO:0000256" key="9">
    <source>
        <dbReference type="HAMAP-Rule" id="MF_00222"/>
    </source>
</evidence>
<dbReference type="HAMAP" id="MF_00222">
    <property type="entry name" value="Shikimate_DH_AroE"/>
    <property type="match status" value="1"/>
</dbReference>
<dbReference type="FunFam" id="3.40.50.720:FF:000086">
    <property type="entry name" value="Quinate/shikimate dehydrogenase"/>
    <property type="match status" value="1"/>
</dbReference>
<comment type="catalytic activity">
    <reaction evidence="6">
        <text>L-quinate + NAD(+) = 3-dehydroquinate + NADH + H(+)</text>
        <dbReference type="Rhea" id="RHEA:22364"/>
        <dbReference type="ChEBI" id="CHEBI:15378"/>
        <dbReference type="ChEBI" id="CHEBI:29751"/>
        <dbReference type="ChEBI" id="CHEBI:32364"/>
        <dbReference type="ChEBI" id="CHEBI:57540"/>
        <dbReference type="ChEBI" id="CHEBI:57945"/>
        <dbReference type="EC" id="1.1.1.24"/>
    </reaction>
</comment>
<feature type="binding site" evidence="9">
    <location>
        <position position="99"/>
    </location>
    <ligand>
        <name>shikimate</name>
        <dbReference type="ChEBI" id="CHEBI:36208"/>
    </ligand>
</feature>
<dbReference type="EMBL" id="VTPS01000018">
    <property type="protein sequence ID" value="TZE81105.1"/>
    <property type="molecule type" value="Genomic_DNA"/>
</dbReference>
<dbReference type="PANTHER" id="PTHR21089">
    <property type="entry name" value="SHIKIMATE DEHYDROGENASE"/>
    <property type="match status" value="1"/>
</dbReference>
<dbReference type="GO" id="GO:0004764">
    <property type="term" value="F:shikimate 3-dehydrogenase (NADP+) activity"/>
    <property type="evidence" value="ECO:0007669"/>
    <property type="project" value="UniProtKB-UniRule"/>
</dbReference>
<dbReference type="SUPFAM" id="SSF51735">
    <property type="entry name" value="NAD(P)-binding Rossmann-fold domains"/>
    <property type="match status" value="1"/>
</dbReference>
<comment type="catalytic activity">
    <reaction evidence="9">
        <text>shikimate + NADP(+) = 3-dehydroshikimate + NADPH + H(+)</text>
        <dbReference type="Rhea" id="RHEA:17737"/>
        <dbReference type="ChEBI" id="CHEBI:15378"/>
        <dbReference type="ChEBI" id="CHEBI:16630"/>
        <dbReference type="ChEBI" id="CHEBI:36208"/>
        <dbReference type="ChEBI" id="CHEBI:57783"/>
        <dbReference type="ChEBI" id="CHEBI:58349"/>
        <dbReference type="EC" id="1.1.1.25"/>
    </reaction>
</comment>
<dbReference type="UniPathway" id="UPA00053">
    <property type="reaction ID" value="UER00087"/>
</dbReference>
<dbReference type="GO" id="GO:0009423">
    <property type="term" value="P:chorismate biosynthetic process"/>
    <property type="evidence" value="ECO:0007669"/>
    <property type="project" value="UniProtKB-UniRule"/>
</dbReference>
<sequence length="292" mass="31801">MGKIAVTERVTGHTELIGLIGYPIRHSMSPTMHNEAFKKLGLDYVYVAFEVDNDTLEDTVKGMRAMKVRGFNVTMPNKRKIVQYLDKLSDASALTGSVNTVVNDNGVLTGYITDGIGCMRALADKGVDVKGKKFTIMGTGGAGTAIIVQAALDGAKELSIFNRNDSFIEEAKQTVKKVNEQTNCKATLYMLEDQDKLRAEIASSDILINATCVGMKPLEGQSLITDPTMLHPGLIVHDCVYSPRETKLLSIAKDAGCITMNGLGMMLYQGAAAFKLWTGKDMPTDYIKDILF</sequence>
<dbReference type="Gene3D" id="3.40.50.10860">
    <property type="entry name" value="Leucine Dehydrogenase, chain A, domain 1"/>
    <property type="match status" value="1"/>
</dbReference>
<dbReference type="GO" id="GO:0030266">
    <property type="term" value="F:quinate 3-dehydrogenase (NAD+) activity"/>
    <property type="evidence" value="ECO:0007669"/>
    <property type="project" value="UniProtKB-EC"/>
</dbReference>
<protein>
    <recommendedName>
        <fullName evidence="9">Shikimate dehydrogenase (NADP(+))</fullName>
        <shortName evidence="9">SDH</shortName>
        <ecNumber evidence="9">1.1.1.25</ecNumber>
    </recommendedName>
</protein>
<proteinExistence type="inferred from homology"/>
<evidence type="ECO:0000256" key="4">
    <source>
        <dbReference type="ARBA" id="ARBA00023002"/>
    </source>
</evidence>
<comment type="pathway">
    <text evidence="8">Aromatic compound metabolism; 3,4-dihydroxybenzoate biosynthesis; 3-dehydroquinate from D-quinate (NAD(+) route).</text>
</comment>
<evidence type="ECO:0000313" key="13">
    <source>
        <dbReference type="Proteomes" id="UP000322976"/>
    </source>
</evidence>
<feature type="domain" description="SDH C-terminal" evidence="11">
    <location>
        <begin position="262"/>
        <end position="291"/>
    </location>
</feature>
<dbReference type="GO" id="GO:0052734">
    <property type="term" value="F:shikimate 3-dehydrogenase (NAD+) activity"/>
    <property type="evidence" value="ECO:0007669"/>
    <property type="project" value="RHEA"/>
</dbReference>
<comment type="function">
    <text evidence="9">Involved in the biosynthesis of the chorismate, which leads to the biosynthesis of aromatic amino acids. Catalyzes the reversible NADPH linked reduction of 3-dehydroshikimate (DHSA) to yield shikimate (SA).</text>
</comment>
<dbReference type="NCBIfam" id="TIGR00507">
    <property type="entry name" value="aroE"/>
    <property type="match status" value="1"/>
</dbReference>
<keyword evidence="4 9" id="KW-0560">Oxidoreductase</keyword>
<evidence type="ECO:0000256" key="8">
    <source>
        <dbReference type="ARBA" id="ARBA00060613"/>
    </source>
</evidence>
<dbReference type="RefSeq" id="WP_149545973.1">
    <property type="nucleotide sequence ID" value="NZ_VTPS01000018.1"/>
</dbReference>
<dbReference type="Gene3D" id="3.40.50.720">
    <property type="entry name" value="NAD(P)-binding Rossmann-like Domain"/>
    <property type="match status" value="1"/>
</dbReference>
<dbReference type="SUPFAM" id="SSF53223">
    <property type="entry name" value="Aminoacid dehydrogenase-like, N-terminal domain"/>
    <property type="match status" value="1"/>
</dbReference>
<dbReference type="GO" id="GO:0008652">
    <property type="term" value="P:amino acid biosynthetic process"/>
    <property type="evidence" value="ECO:0007669"/>
    <property type="project" value="UniProtKB-KW"/>
</dbReference>
<dbReference type="InterPro" id="IPR036291">
    <property type="entry name" value="NAD(P)-bd_dom_sf"/>
</dbReference>
<comment type="caution">
    <text evidence="12">The sequence shown here is derived from an EMBL/GenBank/DDBJ whole genome shotgun (WGS) entry which is preliminary data.</text>
</comment>
<dbReference type="AlphaFoldDB" id="A0A5D8Q8K4"/>
<dbReference type="InterPro" id="IPR046346">
    <property type="entry name" value="Aminoacid_DH-like_N_sf"/>
</dbReference>
<dbReference type="InterPro" id="IPR011342">
    <property type="entry name" value="Shikimate_DH"/>
</dbReference>
<dbReference type="EC" id="1.1.1.25" evidence="9"/>
<feature type="binding site" evidence="9">
    <location>
        <position position="241"/>
    </location>
    <ligand>
        <name>shikimate</name>
        <dbReference type="ChEBI" id="CHEBI:36208"/>
    </ligand>
</feature>
<comment type="pathway">
    <text evidence="1 9">Metabolic intermediate biosynthesis; chorismate biosynthesis; chorismate from D-erythrose 4-phosphate and phosphoenolpyruvate: step 4/7.</text>
</comment>
<feature type="binding site" evidence="9">
    <location>
        <position position="114"/>
    </location>
    <ligand>
        <name>shikimate</name>
        <dbReference type="ChEBI" id="CHEBI:36208"/>
    </ligand>
</feature>
<feature type="binding site" evidence="9">
    <location>
        <position position="262"/>
    </location>
    <ligand>
        <name>NADP(+)</name>
        <dbReference type="ChEBI" id="CHEBI:58349"/>
    </ligand>
</feature>
<feature type="binding site" evidence="9">
    <location>
        <begin position="27"/>
        <end position="29"/>
    </location>
    <ligand>
        <name>shikimate</name>
        <dbReference type="ChEBI" id="CHEBI:36208"/>
    </ligand>
</feature>
<dbReference type="InterPro" id="IPR022893">
    <property type="entry name" value="Shikimate_DH_fam"/>
</dbReference>
<evidence type="ECO:0000256" key="1">
    <source>
        <dbReference type="ARBA" id="ARBA00004871"/>
    </source>
</evidence>
<evidence type="ECO:0000256" key="3">
    <source>
        <dbReference type="ARBA" id="ARBA00022857"/>
    </source>
</evidence>
<reference evidence="12 13" key="1">
    <citation type="submission" date="2019-08" db="EMBL/GenBank/DDBJ databases">
        <title>Calorimonas adulescens gen. nov., sp. nov., an anaerobic thermophilic bacterium from Sakhalin hot spring.</title>
        <authorList>
            <person name="Khomyakova M.A."/>
            <person name="Merkel A.Y."/>
            <person name="Novikov A."/>
            <person name="Bonch-Osmolovskaya E.A."/>
            <person name="Slobodkin A.I."/>
        </authorList>
    </citation>
    <scope>NUCLEOTIDE SEQUENCE [LARGE SCALE GENOMIC DNA]</scope>
    <source>
        <strain evidence="12 13">A05MB</strain>
    </source>
</reference>
<dbReference type="Pfam" id="PF08501">
    <property type="entry name" value="Shikimate_dh_N"/>
    <property type="match status" value="1"/>
</dbReference>
<comment type="similarity">
    <text evidence="9">Belongs to the shikimate dehydrogenase family.</text>
</comment>
<evidence type="ECO:0000256" key="5">
    <source>
        <dbReference type="ARBA" id="ARBA00023141"/>
    </source>
</evidence>
<dbReference type="PANTHER" id="PTHR21089:SF1">
    <property type="entry name" value="BIFUNCTIONAL 3-DEHYDROQUINATE DEHYDRATASE_SHIKIMATE DEHYDROGENASE, CHLOROPLASTIC"/>
    <property type="match status" value="1"/>
</dbReference>
<feature type="binding site" evidence="9">
    <location>
        <position position="74"/>
    </location>
    <ligand>
        <name>shikimate</name>
        <dbReference type="ChEBI" id="CHEBI:36208"/>
    </ligand>
</feature>
<evidence type="ECO:0000256" key="2">
    <source>
        <dbReference type="ARBA" id="ARBA00022605"/>
    </source>
</evidence>
<dbReference type="GO" id="GO:0009073">
    <property type="term" value="P:aromatic amino acid family biosynthetic process"/>
    <property type="evidence" value="ECO:0007669"/>
    <property type="project" value="UniProtKB-KW"/>
</dbReference>
<feature type="binding site" evidence="9">
    <location>
        <position position="90"/>
    </location>
    <ligand>
        <name>NADP(+)</name>
        <dbReference type="ChEBI" id="CHEBI:58349"/>
    </ligand>
</feature>
<evidence type="ECO:0000259" key="11">
    <source>
        <dbReference type="Pfam" id="PF18317"/>
    </source>
</evidence>
<evidence type="ECO:0000313" key="12">
    <source>
        <dbReference type="EMBL" id="TZE81105.1"/>
    </source>
</evidence>
<organism evidence="12 13">
    <name type="scientific">Calorimonas adulescens</name>
    <dbReference type="NCBI Taxonomy" id="2606906"/>
    <lineage>
        <taxon>Bacteria</taxon>
        <taxon>Bacillati</taxon>
        <taxon>Bacillota</taxon>
        <taxon>Clostridia</taxon>
        <taxon>Thermoanaerobacterales</taxon>
        <taxon>Thermoanaerobacteraceae</taxon>
        <taxon>Calorimonas</taxon>
    </lineage>
</organism>
<evidence type="ECO:0000256" key="7">
    <source>
        <dbReference type="ARBA" id="ARBA00052329"/>
    </source>
</evidence>
<feature type="domain" description="Shikimate dehydrogenase substrate binding N-terminal" evidence="10">
    <location>
        <begin position="19"/>
        <end position="101"/>
    </location>
</feature>
<feature type="active site" description="Proton acceptor" evidence="9">
    <location>
        <position position="78"/>
    </location>
</feature>
<dbReference type="NCBIfam" id="NF001319">
    <property type="entry name" value="PRK00258.3-3"/>
    <property type="match status" value="1"/>
</dbReference>
<evidence type="ECO:0000259" key="10">
    <source>
        <dbReference type="Pfam" id="PF08501"/>
    </source>
</evidence>
<accession>A0A5D8Q8K4</accession>
<dbReference type="InterPro" id="IPR013708">
    <property type="entry name" value="Shikimate_DH-bd_N"/>
</dbReference>
<dbReference type="FunFam" id="3.40.50.10860:FF:000004">
    <property type="entry name" value="Quinate/shikimate dehydrogenase"/>
    <property type="match status" value="1"/>
</dbReference>
<comment type="subunit">
    <text evidence="9">Homodimer.</text>
</comment>
<feature type="binding site" evidence="9">
    <location>
        <position position="239"/>
    </location>
    <ligand>
        <name>NADP(+)</name>
        <dbReference type="ChEBI" id="CHEBI:58349"/>
    </ligand>
</feature>
<keyword evidence="13" id="KW-1185">Reference proteome</keyword>
<name>A0A5D8Q8K4_9THEO</name>
<comment type="caution">
    <text evidence="9">Lacks conserved residue(s) required for the propagation of feature annotation.</text>
</comment>
<keyword evidence="2 9" id="KW-0028">Amino-acid biosynthesis</keyword>
<dbReference type="NCBIfam" id="NF001313">
    <property type="entry name" value="PRK00258.2-1"/>
    <property type="match status" value="1"/>
</dbReference>
<gene>
    <name evidence="9" type="primary">aroE</name>
    <name evidence="12" type="ORF">FWJ32_10825</name>
</gene>
<dbReference type="GO" id="GO:0019632">
    <property type="term" value="P:shikimate metabolic process"/>
    <property type="evidence" value="ECO:0007669"/>
    <property type="project" value="InterPro"/>
</dbReference>
<dbReference type="GO" id="GO:0050661">
    <property type="term" value="F:NADP binding"/>
    <property type="evidence" value="ECO:0007669"/>
    <property type="project" value="InterPro"/>
</dbReference>
<dbReference type="CDD" id="cd01065">
    <property type="entry name" value="NAD_bind_Shikimate_DH"/>
    <property type="match status" value="1"/>
</dbReference>
<dbReference type="Pfam" id="PF18317">
    <property type="entry name" value="SDH_C"/>
    <property type="match status" value="1"/>
</dbReference>
<dbReference type="Proteomes" id="UP000322976">
    <property type="component" value="Unassembled WGS sequence"/>
</dbReference>
<evidence type="ECO:0000256" key="6">
    <source>
        <dbReference type="ARBA" id="ARBA00051639"/>
    </source>
</evidence>
<feature type="binding site" evidence="9">
    <location>
        <position position="269"/>
    </location>
    <ligand>
        <name>shikimate</name>
        <dbReference type="ChEBI" id="CHEBI:36208"/>
    </ligand>
</feature>
<keyword evidence="3 9" id="KW-0521">NADP</keyword>
<keyword evidence="5 9" id="KW-0057">Aromatic amino acid biosynthesis</keyword>